<organism evidence="3 4">
    <name type="scientific">Vreelandella hamiltonii</name>
    <dbReference type="NCBI Taxonomy" id="502829"/>
    <lineage>
        <taxon>Bacteria</taxon>
        <taxon>Pseudomonadati</taxon>
        <taxon>Pseudomonadota</taxon>
        <taxon>Gammaproteobacteria</taxon>
        <taxon>Oceanospirillales</taxon>
        <taxon>Halomonadaceae</taxon>
        <taxon>Vreelandella</taxon>
    </lineage>
</organism>
<protein>
    <recommendedName>
        <fullName evidence="2">Rad50/SbcC-type AAA domain-containing protein</fullName>
    </recommendedName>
</protein>
<dbReference type="Pfam" id="PF13558">
    <property type="entry name" value="SbcC_Walker_B"/>
    <property type="match status" value="1"/>
</dbReference>
<feature type="domain" description="Rad50/SbcC-type AAA" evidence="2">
    <location>
        <begin position="6"/>
        <end position="211"/>
    </location>
</feature>
<dbReference type="InterPro" id="IPR027417">
    <property type="entry name" value="P-loop_NTPase"/>
</dbReference>
<accession>A0A8H9IRP0</accession>
<gene>
    <name evidence="3" type="ORF">GCM10007157_02800</name>
</gene>
<comment type="caution">
    <text evidence="3">The sequence shown here is derived from an EMBL/GenBank/DDBJ whole genome shotgun (WGS) entry which is preliminary data.</text>
</comment>
<dbReference type="AlphaFoldDB" id="A0A8H9IRP0"/>
<reference evidence="4" key="1">
    <citation type="journal article" date="2019" name="Int. J. Syst. Evol. Microbiol.">
        <title>The Global Catalogue of Microorganisms (GCM) 10K type strain sequencing project: providing services to taxonomists for standard genome sequencing and annotation.</title>
        <authorList>
            <consortium name="The Broad Institute Genomics Platform"/>
            <consortium name="The Broad Institute Genome Sequencing Center for Infectious Disease"/>
            <person name="Wu L."/>
            <person name="Ma J."/>
        </authorList>
    </citation>
    <scope>NUCLEOTIDE SEQUENCE [LARGE SCALE GENOMIC DNA]</scope>
    <source>
        <strain evidence="4">KCTC 22154</strain>
    </source>
</reference>
<proteinExistence type="predicted"/>
<dbReference type="RefSeq" id="WP_189462624.1">
    <property type="nucleotide sequence ID" value="NZ_BMXN01000001.1"/>
</dbReference>
<dbReference type="PANTHER" id="PTHR32114:SF2">
    <property type="entry name" value="ABC TRANSPORTER ABCH.3"/>
    <property type="match status" value="1"/>
</dbReference>
<evidence type="ECO:0000313" key="4">
    <source>
        <dbReference type="Proteomes" id="UP000623776"/>
    </source>
</evidence>
<dbReference type="Gene3D" id="3.40.50.300">
    <property type="entry name" value="P-loop containing nucleotide triphosphate hydrolases"/>
    <property type="match status" value="2"/>
</dbReference>
<dbReference type="GO" id="GO:0016887">
    <property type="term" value="F:ATP hydrolysis activity"/>
    <property type="evidence" value="ECO:0007669"/>
    <property type="project" value="InterPro"/>
</dbReference>
<dbReference type="GO" id="GO:0006302">
    <property type="term" value="P:double-strand break repair"/>
    <property type="evidence" value="ECO:0007669"/>
    <property type="project" value="InterPro"/>
</dbReference>
<sequence>MTPLTLTLQAFGPFARRDTIDFTALGKSPLFLINGPTGAGKSSILDAICFALYGQTTGNERDAGQMRCDQAAPDLLTEVTLTFRLRESTYRVRRVPQQERPKANGEGTTTQAAEAQLWRLTPEGQEDECLVARKVTDANGQLQQLLGLDARQFRQVMVLPQGKFRELLLAGSKEREEIFAQLFQTQIFQRIEQRLADQAKHIVREVNDHRQRVQGMLAASDVESEAALEAALAALAPDHQIARHDLALAAEQREQAVAAAQSAAALARQFAQHAALVNAKAALLVQQPAVQRAQQQLRQHEQTQALATPFYARQSAQQNATAAQREWAAAEQAIAPRQAAHQQAQETLEAANAQYEQLPALQRQAYALEQSLDQCQALATLEKQQQALAQQVARARENAQQKQRAATQQEQHAIEQEMRWHQGQAALLAEQLEGGQPCPVCGSREHPAPASTAQLLVTQEEVKQARSAHERARQAWVSAQQDAQRLEQQAEHVGEQCQKLREQLGDSASLESVNASLAAVKLEMDTCERSWKAAQSQAQTAHTTFTQAQTTLTQATQRQAEAQRTLEAAEAEWQTALQGSPFEDEQAFINARLDTTEQQRLSDDVARFQRELARLEGQLEASAPLLEGKTPPDVAALDAQADNSKAREEACRQHYQRLSARVDQLTATRQRLAEARNVEAALDEQYKLWGTLSEVANGRTGNRISLQRFVLGVLLDDVLIQASARLVRMSRGRYQLVRREDPSKGNKASGLELDVADTYTGKNRPVATLSGGESFMAALALALGLSDVVQAYAGGIQLDTLFIDEGFGSLDQDALDQAIAMLSELQMSGRMIGIISHVSELKEQMPIRIDVLPSRQGSTVVVKGEG</sequence>
<evidence type="ECO:0000313" key="3">
    <source>
        <dbReference type="EMBL" id="GHD54408.1"/>
    </source>
</evidence>
<name>A0A8H9IRP0_9GAMM</name>
<feature type="coiled-coil region" evidence="1">
    <location>
        <begin position="378"/>
        <end position="412"/>
    </location>
</feature>
<feature type="coiled-coil region" evidence="1">
    <location>
        <begin position="469"/>
        <end position="503"/>
    </location>
</feature>
<keyword evidence="1" id="KW-0175">Coiled coil</keyword>
<dbReference type="Pfam" id="PF13476">
    <property type="entry name" value="AAA_23"/>
    <property type="match status" value="1"/>
</dbReference>
<evidence type="ECO:0000259" key="2">
    <source>
        <dbReference type="Pfam" id="PF13476"/>
    </source>
</evidence>
<dbReference type="SUPFAM" id="SSF52540">
    <property type="entry name" value="P-loop containing nucleoside triphosphate hydrolases"/>
    <property type="match status" value="1"/>
</dbReference>
<dbReference type="Proteomes" id="UP000623776">
    <property type="component" value="Unassembled WGS sequence"/>
</dbReference>
<evidence type="ECO:0000256" key="1">
    <source>
        <dbReference type="SAM" id="Coils"/>
    </source>
</evidence>
<dbReference type="EMBL" id="BMXN01000001">
    <property type="protein sequence ID" value="GHD54408.1"/>
    <property type="molecule type" value="Genomic_DNA"/>
</dbReference>
<keyword evidence="4" id="KW-1185">Reference proteome</keyword>
<dbReference type="PANTHER" id="PTHR32114">
    <property type="entry name" value="ABC TRANSPORTER ABCH.3"/>
    <property type="match status" value="1"/>
</dbReference>
<dbReference type="InterPro" id="IPR038729">
    <property type="entry name" value="Rad50/SbcC_AAA"/>
</dbReference>